<evidence type="ECO:0000259" key="2">
    <source>
        <dbReference type="Pfam" id="PF09972"/>
    </source>
</evidence>
<keyword evidence="1" id="KW-1133">Transmembrane helix</keyword>
<dbReference type="AlphaFoldDB" id="A0A0R1V5T0"/>
<feature type="domain" description="Predicted membrane protein YciQ-like C-terminal" evidence="3">
    <location>
        <begin position="318"/>
        <end position="554"/>
    </location>
</feature>
<dbReference type="InterPro" id="IPR048389">
    <property type="entry name" value="YciQ-like_C"/>
</dbReference>
<proteinExistence type="predicted"/>
<evidence type="ECO:0008006" key="6">
    <source>
        <dbReference type="Google" id="ProtNLM"/>
    </source>
</evidence>
<evidence type="ECO:0000313" key="4">
    <source>
        <dbReference type="EMBL" id="KRL98309.1"/>
    </source>
</evidence>
<keyword evidence="1" id="KW-0472">Membrane</keyword>
<feature type="transmembrane region" description="Helical" evidence="1">
    <location>
        <begin position="445"/>
        <end position="467"/>
    </location>
</feature>
<name>A0A0R1V5T0_9LACO</name>
<dbReference type="Pfam" id="PF09972">
    <property type="entry name" value="DUF2207"/>
    <property type="match status" value="1"/>
</dbReference>
<accession>A0A0R1V5T0</accession>
<evidence type="ECO:0000256" key="1">
    <source>
        <dbReference type="SAM" id="Phobius"/>
    </source>
</evidence>
<feature type="transmembrane region" description="Helical" evidence="1">
    <location>
        <begin position="473"/>
        <end position="489"/>
    </location>
</feature>
<reference evidence="4 5" key="1">
    <citation type="journal article" date="2015" name="Genome Announc.">
        <title>Expanding the biotechnology potential of lactobacilli through comparative genomics of 213 strains and associated genera.</title>
        <authorList>
            <person name="Sun Z."/>
            <person name="Harris H.M."/>
            <person name="McCann A."/>
            <person name="Guo C."/>
            <person name="Argimon S."/>
            <person name="Zhang W."/>
            <person name="Yang X."/>
            <person name="Jeffery I.B."/>
            <person name="Cooney J.C."/>
            <person name="Kagawa T.F."/>
            <person name="Liu W."/>
            <person name="Song Y."/>
            <person name="Salvetti E."/>
            <person name="Wrobel A."/>
            <person name="Rasinkangas P."/>
            <person name="Parkhill J."/>
            <person name="Rea M.C."/>
            <person name="O'Sullivan O."/>
            <person name="Ritari J."/>
            <person name="Douillard F.P."/>
            <person name="Paul Ross R."/>
            <person name="Yang R."/>
            <person name="Briner A.E."/>
            <person name="Felis G.E."/>
            <person name="de Vos W.M."/>
            <person name="Barrangou R."/>
            <person name="Klaenhammer T.R."/>
            <person name="Caufield P.W."/>
            <person name="Cui Y."/>
            <person name="Zhang H."/>
            <person name="O'Toole P.W."/>
        </authorList>
    </citation>
    <scope>NUCLEOTIDE SEQUENCE [LARGE SCALE GENOMIC DNA]</scope>
    <source>
        <strain evidence="4 5">DSM 16381</strain>
    </source>
</reference>
<keyword evidence="1" id="KW-0812">Transmembrane</keyword>
<dbReference type="Proteomes" id="UP000051580">
    <property type="component" value="Unassembled WGS sequence"/>
</dbReference>
<dbReference type="EMBL" id="AZFS01000006">
    <property type="protein sequence ID" value="KRL98309.1"/>
    <property type="molecule type" value="Genomic_DNA"/>
</dbReference>
<gene>
    <name evidence="4" type="ORF">FD28_GL000108</name>
</gene>
<dbReference type="STRING" id="1423753.FD28_GL000108"/>
<sequence>MMGLGRSDAYAKIWVVRRGGRMLRRGLGLILGLIIGGLGLIMGQPVRANADYTISPYQMNVQIQRDGNANVTQTMTYHFDDDYHGVFNVQDIRGIQGGRLTNVKYQVNRGLIMPGTKSADGMDGDYEVSQNQQRIKVKLYQEINAGDQLKVTYRFHLRGVVTNYRDTAELNWKVIGTGWDEPLNHVRVTIQLPQKSVNQLQAWTHGPLSGRTQVDRQQGRVTMTVDRNLANSFIESHLLFPTAVTASNPNRVAKNHLAAAQKQEAQLARAANQKRQRDRWLRWGGFGLLVVLLAGFSYRSWRWYHRHPANRYPHPTPINHSFDVPGVPPALAQSLADGVSPNTDALAGEILVAAANKEIKLEPVKDGRKTTVRLTRIRETTNSFLEKCFAEVGRDGSFTLLELKKFGKQDDTGRLNQWFTAWQQPTDEAADAYYDKDNLKLRTRLYGTVMGLSTLIFLTTAASWLLGMTVGKIVTVIGVVGLLTFWILVRRFSRRIDRHNAKGLSQVNELKGFRRMLKDIGHFNTAEIGDLILWEQILPYAAAFGLAQQVADKLAVDFDTAALDTSLVVFYPLFYGTGFGIPLGDALGDSLSTALHASDTSSSSSISGGSGGFSGGSSGGFGGGSGGGAF</sequence>
<dbReference type="Pfam" id="PF20990">
    <property type="entry name" value="DUF2207_C"/>
    <property type="match status" value="1"/>
</dbReference>
<protein>
    <recommendedName>
        <fullName evidence="6">Integral membrane protein</fullName>
    </recommendedName>
</protein>
<keyword evidence="5" id="KW-1185">Reference proteome</keyword>
<feature type="domain" description="DUF2207" evidence="2">
    <location>
        <begin position="53"/>
        <end position="240"/>
    </location>
</feature>
<comment type="caution">
    <text evidence="4">The sequence shown here is derived from an EMBL/GenBank/DDBJ whole genome shotgun (WGS) entry which is preliminary data.</text>
</comment>
<evidence type="ECO:0000313" key="5">
    <source>
        <dbReference type="Proteomes" id="UP000051580"/>
    </source>
</evidence>
<organism evidence="4 5">
    <name type="scientific">Levilactobacillus hammesii DSM 16381</name>
    <dbReference type="NCBI Taxonomy" id="1423753"/>
    <lineage>
        <taxon>Bacteria</taxon>
        <taxon>Bacillati</taxon>
        <taxon>Bacillota</taxon>
        <taxon>Bacilli</taxon>
        <taxon>Lactobacillales</taxon>
        <taxon>Lactobacillaceae</taxon>
        <taxon>Levilactobacillus</taxon>
    </lineage>
</organism>
<dbReference type="InterPro" id="IPR018702">
    <property type="entry name" value="DUF2207"/>
</dbReference>
<evidence type="ECO:0000259" key="3">
    <source>
        <dbReference type="Pfam" id="PF20990"/>
    </source>
</evidence>
<dbReference type="PATRIC" id="fig|1423753.3.peg.113"/>
<feature type="transmembrane region" description="Helical" evidence="1">
    <location>
        <begin position="280"/>
        <end position="298"/>
    </location>
</feature>